<dbReference type="KEGG" id="pnd:Pla175_23080"/>
<evidence type="ECO:0000313" key="3">
    <source>
        <dbReference type="Proteomes" id="UP000317429"/>
    </source>
</evidence>
<dbReference type="AlphaFoldDB" id="A0A518DBR3"/>
<evidence type="ECO:0000256" key="1">
    <source>
        <dbReference type="SAM" id="MobiDB-lite"/>
    </source>
</evidence>
<feature type="region of interest" description="Disordered" evidence="1">
    <location>
        <begin position="159"/>
        <end position="181"/>
    </location>
</feature>
<name>A0A518DBR3_9BACT</name>
<sequence precursor="true">MTAACWKANTQPARTQRNVKDCPRGGCNCDRRPRLMFQWKRWDSCVPISFGRPGDGCFRVAKAPSVAGALRSARFGPRGAPGRRCGCPTLRFRLSESTLLCFFAISIRLGNAMQTCVGKVFLHPHAGSVLRCFERRTALCLALARLAEALGLGSVAPDPNRSYRSSRSLRPNSPRPLESSVLSNSAISAGRGPGSAEQARQGSVAGGEQLLRGRFARLANWVLAMQASAVGSRNTKGSI</sequence>
<proteinExistence type="predicted"/>
<organism evidence="2 3">
    <name type="scientific">Pirellulimonas nuda</name>
    <dbReference type="NCBI Taxonomy" id="2528009"/>
    <lineage>
        <taxon>Bacteria</taxon>
        <taxon>Pseudomonadati</taxon>
        <taxon>Planctomycetota</taxon>
        <taxon>Planctomycetia</taxon>
        <taxon>Pirellulales</taxon>
        <taxon>Lacipirellulaceae</taxon>
        <taxon>Pirellulimonas</taxon>
    </lineage>
</organism>
<keyword evidence="3" id="KW-1185">Reference proteome</keyword>
<protein>
    <submittedName>
        <fullName evidence="2">Uncharacterized protein</fullName>
    </submittedName>
</protein>
<gene>
    <name evidence="2" type="ORF">Pla175_23080</name>
</gene>
<dbReference type="Proteomes" id="UP000317429">
    <property type="component" value="Chromosome"/>
</dbReference>
<evidence type="ECO:0000313" key="2">
    <source>
        <dbReference type="EMBL" id="QDU88924.1"/>
    </source>
</evidence>
<feature type="compositionally biased region" description="Low complexity" evidence="1">
    <location>
        <begin position="159"/>
        <end position="180"/>
    </location>
</feature>
<dbReference type="EMBL" id="CP036291">
    <property type="protein sequence ID" value="QDU88924.1"/>
    <property type="molecule type" value="Genomic_DNA"/>
</dbReference>
<reference evidence="2 3" key="1">
    <citation type="submission" date="2019-02" db="EMBL/GenBank/DDBJ databases">
        <title>Deep-cultivation of Planctomycetes and their phenomic and genomic characterization uncovers novel biology.</title>
        <authorList>
            <person name="Wiegand S."/>
            <person name="Jogler M."/>
            <person name="Boedeker C."/>
            <person name="Pinto D."/>
            <person name="Vollmers J."/>
            <person name="Rivas-Marin E."/>
            <person name="Kohn T."/>
            <person name="Peeters S.H."/>
            <person name="Heuer A."/>
            <person name="Rast P."/>
            <person name="Oberbeckmann S."/>
            <person name="Bunk B."/>
            <person name="Jeske O."/>
            <person name="Meyerdierks A."/>
            <person name="Storesund J.E."/>
            <person name="Kallscheuer N."/>
            <person name="Luecker S."/>
            <person name="Lage O.M."/>
            <person name="Pohl T."/>
            <person name="Merkel B.J."/>
            <person name="Hornburger P."/>
            <person name="Mueller R.-W."/>
            <person name="Bruemmer F."/>
            <person name="Labrenz M."/>
            <person name="Spormann A.M."/>
            <person name="Op den Camp H."/>
            <person name="Overmann J."/>
            <person name="Amann R."/>
            <person name="Jetten M.S.M."/>
            <person name="Mascher T."/>
            <person name="Medema M.H."/>
            <person name="Devos D.P."/>
            <person name="Kaster A.-K."/>
            <person name="Ovreas L."/>
            <person name="Rohde M."/>
            <person name="Galperin M.Y."/>
            <person name="Jogler C."/>
        </authorList>
    </citation>
    <scope>NUCLEOTIDE SEQUENCE [LARGE SCALE GENOMIC DNA]</scope>
    <source>
        <strain evidence="2 3">Pla175</strain>
    </source>
</reference>
<accession>A0A518DBR3</accession>